<sequence length="288" mass="31109">MYPALWETSNPQTMFNTHPADLNRSLASVSGPTRRGLAMAVTQSTYRGPIGLGTVLTLMHAERTISPFGPPVYAQETTREMQCSSYTTHLIVNQHVPGGLQRIQNYKVRAFLANLLEGLSICSLLSIKRYIGEDYVPQLYGTKISPLSLRVQHPSVGHVDVQGVPLFQPDPSALLGAVHVIGRDVPAHGAARLHQHHGLAVLFDALVVDVLDELGVAHVHRGQPGRTAFLRAKGCGGEASRIRTALSHPRVPTLLEADDAAVLGLSRAVLLGQDGAYTLTGKTWFPSK</sequence>
<organism evidence="1 2">
    <name type="scientific">Liparis tanakae</name>
    <name type="common">Tanaka's snailfish</name>
    <dbReference type="NCBI Taxonomy" id="230148"/>
    <lineage>
        <taxon>Eukaryota</taxon>
        <taxon>Metazoa</taxon>
        <taxon>Chordata</taxon>
        <taxon>Craniata</taxon>
        <taxon>Vertebrata</taxon>
        <taxon>Euteleostomi</taxon>
        <taxon>Actinopterygii</taxon>
        <taxon>Neopterygii</taxon>
        <taxon>Teleostei</taxon>
        <taxon>Neoteleostei</taxon>
        <taxon>Acanthomorphata</taxon>
        <taxon>Eupercaria</taxon>
        <taxon>Perciformes</taxon>
        <taxon>Cottioidei</taxon>
        <taxon>Cottales</taxon>
        <taxon>Liparidae</taxon>
        <taxon>Liparis</taxon>
    </lineage>
</organism>
<evidence type="ECO:0000313" key="2">
    <source>
        <dbReference type="Proteomes" id="UP000314294"/>
    </source>
</evidence>
<accession>A0A4Z2IMD0</accession>
<protein>
    <submittedName>
        <fullName evidence="1">Uncharacterized protein</fullName>
    </submittedName>
</protein>
<proteinExistence type="predicted"/>
<reference evidence="1 2" key="1">
    <citation type="submission" date="2019-03" db="EMBL/GenBank/DDBJ databases">
        <title>First draft genome of Liparis tanakae, snailfish: a comprehensive survey of snailfish specific genes.</title>
        <authorList>
            <person name="Kim W."/>
            <person name="Song I."/>
            <person name="Jeong J.-H."/>
            <person name="Kim D."/>
            <person name="Kim S."/>
            <person name="Ryu S."/>
            <person name="Song J.Y."/>
            <person name="Lee S.K."/>
        </authorList>
    </citation>
    <scope>NUCLEOTIDE SEQUENCE [LARGE SCALE GENOMIC DNA]</scope>
    <source>
        <tissue evidence="1">Muscle</tissue>
    </source>
</reference>
<gene>
    <name evidence="1" type="ORF">EYF80_010735</name>
</gene>
<comment type="caution">
    <text evidence="1">The sequence shown here is derived from an EMBL/GenBank/DDBJ whole genome shotgun (WGS) entry which is preliminary data.</text>
</comment>
<dbReference type="Proteomes" id="UP000314294">
    <property type="component" value="Unassembled WGS sequence"/>
</dbReference>
<dbReference type="EMBL" id="SRLO01000068">
    <property type="protein sequence ID" value="TNN79056.1"/>
    <property type="molecule type" value="Genomic_DNA"/>
</dbReference>
<keyword evidence="2" id="KW-1185">Reference proteome</keyword>
<dbReference type="AlphaFoldDB" id="A0A4Z2IMD0"/>
<evidence type="ECO:0000313" key="1">
    <source>
        <dbReference type="EMBL" id="TNN79056.1"/>
    </source>
</evidence>
<name>A0A4Z2IMD0_9TELE</name>